<dbReference type="Proteomes" id="UP000241769">
    <property type="component" value="Unassembled WGS sequence"/>
</dbReference>
<keyword evidence="4 6" id="KW-1133">Transmembrane helix</keyword>
<evidence type="ECO:0000256" key="5">
    <source>
        <dbReference type="ARBA" id="ARBA00023136"/>
    </source>
</evidence>
<evidence type="ECO:0000256" key="1">
    <source>
        <dbReference type="ARBA" id="ARBA00004141"/>
    </source>
</evidence>
<dbReference type="OrthoDB" id="10054429at2759"/>
<keyword evidence="5 6" id="KW-0472">Membrane</keyword>
<evidence type="ECO:0000313" key="8">
    <source>
        <dbReference type="Proteomes" id="UP000241769"/>
    </source>
</evidence>
<feature type="transmembrane region" description="Helical" evidence="6">
    <location>
        <begin position="394"/>
        <end position="415"/>
    </location>
</feature>
<dbReference type="InterPro" id="IPR004840">
    <property type="entry name" value="Amino_acid_permease_CS"/>
</dbReference>
<reference evidence="7 8" key="1">
    <citation type="journal article" date="2018" name="Genome Biol. Evol.">
        <title>Multiple Roots of Fruiting Body Formation in Amoebozoa.</title>
        <authorList>
            <person name="Hillmann F."/>
            <person name="Forbes G."/>
            <person name="Novohradska S."/>
            <person name="Ferling I."/>
            <person name="Riege K."/>
            <person name="Groth M."/>
            <person name="Westermann M."/>
            <person name="Marz M."/>
            <person name="Spaller T."/>
            <person name="Winckler T."/>
            <person name="Schaap P."/>
            <person name="Glockner G."/>
        </authorList>
    </citation>
    <scope>NUCLEOTIDE SEQUENCE [LARGE SCALE GENOMIC DNA]</scope>
    <source>
        <strain evidence="7 8">Jena</strain>
    </source>
</reference>
<gene>
    <name evidence="7" type="ORF">PROFUN_09838</name>
</gene>
<keyword evidence="3 6" id="KW-0812">Transmembrane</keyword>
<feature type="transmembrane region" description="Helical" evidence="6">
    <location>
        <begin position="223"/>
        <end position="251"/>
    </location>
</feature>
<dbReference type="PANTHER" id="PTHR45649">
    <property type="entry name" value="AMINO-ACID PERMEASE BAT1"/>
    <property type="match status" value="1"/>
</dbReference>
<dbReference type="GO" id="GO:0016020">
    <property type="term" value="C:membrane"/>
    <property type="evidence" value="ECO:0007669"/>
    <property type="project" value="UniProtKB-SubCell"/>
</dbReference>
<evidence type="ECO:0000256" key="6">
    <source>
        <dbReference type="SAM" id="Phobius"/>
    </source>
</evidence>
<feature type="transmembrane region" description="Helical" evidence="6">
    <location>
        <begin position="496"/>
        <end position="515"/>
    </location>
</feature>
<dbReference type="PANTHER" id="PTHR45649:SF13">
    <property type="entry name" value="THIAMINE TRANSPORTER THI9"/>
    <property type="match status" value="1"/>
</dbReference>
<proteinExistence type="predicted"/>
<name>A0A2P6NFL0_9EUKA</name>
<protein>
    <submittedName>
        <fullName evidence="7">Putative amino acid permease</fullName>
    </submittedName>
</protein>
<feature type="transmembrane region" description="Helical" evidence="6">
    <location>
        <begin position="103"/>
        <end position="133"/>
    </location>
</feature>
<comment type="subcellular location">
    <subcellularLocation>
        <location evidence="1">Membrane</location>
        <topology evidence="1">Multi-pass membrane protein</topology>
    </subcellularLocation>
</comment>
<sequence>MEENNSSNESDVDIQNEDEMHLVTTTGAHAVYMCYFSDNTCEGSVADGPPLRSLGYKPTLHRTWKFFENFAASFGALYFVGGIRVTFSYGLYGGGPLAFWINYIVTCVFTFITAAMLAEICSALPAAGSIYYWAAQSAGPRWGRLAGFVVAWWSVTAWTSFVAVNSQAAANYLLSELTVFQVDFDGGIDYSNFKFRALAWILSEVMLVLAVLLNYIPPRAYKWLLRVTFFMIVLDFLLNLIWLPIGVYQTYGFQSSDYLLTTYNGTGASPGWNWCLGYLATAGVLVGFDAAGHVAEETQNASQAAARGLFWSAVVSGLFGFPILILFLFCTPNIDTLSQLDAPQPFVSLYAMALGSRGHNTAVAIVAASRLIYAIARDGVLPGSNWIGIVGRDGFPRNAVTFVAVVSGILLLTILPSQVAFSSLVSAAGVPTLTAYGLIAICRLIFTPNRFSNGRWSMSPIFSLSACVLSVLWNSFSTAVLLSPFEFPVDSQNFNYAPLIFGFVTVMAVVSYAVTSEDKWNPLQRRSEEPVEAVHIQS</sequence>
<dbReference type="EMBL" id="MDYQ01000096">
    <property type="protein sequence ID" value="PRP82753.1"/>
    <property type="molecule type" value="Genomic_DNA"/>
</dbReference>
<feature type="transmembrane region" description="Helical" evidence="6">
    <location>
        <begin position="309"/>
        <end position="329"/>
    </location>
</feature>
<dbReference type="InParanoid" id="A0A2P6NFL0"/>
<evidence type="ECO:0000256" key="4">
    <source>
        <dbReference type="ARBA" id="ARBA00022989"/>
    </source>
</evidence>
<evidence type="ECO:0000256" key="2">
    <source>
        <dbReference type="ARBA" id="ARBA00022448"/>
    </source>
</evidence>
<organism evidence="7 8">
    <name type="scientific">Planoprotostelium fungivorum</name>
    <dbReference type="NCBI Taxonomy" id="1890364"/>
    <lineage>
        <taxon>Eukaryota</taxon>
        <taxon>Amoebozoa</taxon>
        <taxon>Evosea</taxon>
        <taxon>Variosea</taxon>
        <taxon>Cavosteliida</taxon>
        <taxon>Cavosteliaceae</taxon>
        <taxon>Planoprotostelium</taxon>
    </lineage>
</organism>
<dbReference type="GO" id="GO:0022857">
    <property type="term" value="F:transmembrane transporter activity"/>
    <property type="evidence" value="ECO:0007669"/>
    <property type="project" value="InterPro"/>
</dbReference>
<dbReference type="PIRSF" id="PIRSF006060">
    <property type="entry name" value="AA_transporter"/>
    <property type="match status" value="1"/>
</dbReference>
<evidence type="ECO:0000313" key="7">
    <source>
        <dbReference type="EMBL" id="PRP82753.1"/>
    </source>
</evidence>
<dbReference type="AlphaFoldDB" id="A0A2P6NFL0"/>
<keyword evidence="2" id="KW-0813">Transport</keyword>
<dbReference type="InterPro" id="IPR002293">
    <property type="entry name" value="AA/rel_permease1"/>
</dbReference>
<feature type="transmembrane region" description="Helical" evidence="6">
    <location>
        <begin position="70"/>
        <end position="91"/>
    </location>
</feature>
<feature type="transmembrane region" description="Helical" evidence="6">
    <location>
        <begin position="458"/>
        <end position="476"/>
    </location>
</feature>
<feature type="transmembrane region" description="Helical" evidence="6">
    <location>
        <begin position="197"/>
        <end position="216"/>
    </location>
</feature>
<feature type="transmembrane region" description="Helical" evidence="6">
    <location>
        <begin position="145"/>
        <end position="164"/>
    </location>
</feature>
<evidence type="ECO:0000256" key="3">
    <source>
        <dbReference type="ARBA" id="ARBA00022692"/>
    </source>
</evidence>
<dbReference type="STRING" id="1890364.A0A2P6NFL0"/>
<comment type="caution">
    <text evidence="7">The sequence shown here is derived from an EMBL/GenBank/DDBJ whole genome shotgun (WGS) entry which is preliminary data.</text>
</comment>
<dbReference type="GO" id="GO:0006865">
    <property type="term" value="P:amino acid transport"/>
    <property type="evidence" value="ECO:0007669"/>
    <property type="project" value="InterPro"/>
</dbReference>
<feature type="transmembrane region" description="Helical" evidence="6">
    <location>
        <begin position="421"/>
        <end position="446"/>
    </location>
</feature>
<dbReference type="Gene3D" id="1.20.1740.10">
    <property type="entry name" value="Amino acid/polyamine transporter I"/>
    <property type="match status" value="1"/>
</dbReference>
<dbReference type="PROSITE" id="PS00218">
    <property type="entry name" value="AMINO_ACID_PERMEASE_1"/>
    <property type="match status" value="1"/>
</dbReference>
<dbReference type="Pfam" id="PF13520">
    <property type="entry name" value="AA_permease_2"/>
    <property type="match status" value="1"/>
</dbReference>
<accession>A0A2P6NFL0</accession>
<feature type="transmembrane region" description="Helical" evidence="6">
    <location>
        <begin position="349"/>
        <end position="373"/>
    </location>
</feature>
<keyword evidence="8" id="KW-1185">Reference proteome</keyword>
<feature type="transmembrane region" description="Helical" evidence="6">
    <location>
        <begin position="271"/>
        <end position="288"/>
    </location>
</feature>